<dbReference type="Proteomes" id="UP001316803">
    <property type="component" value="Unassembled WGS sequence"/>
</dbReference>
<dbReference type="PANTHER" id="PTHR38406">
    <property type="entry name" value="TRANSCRIPTIONAL REPRESSOR OPI1"/>
    <property type="match status" value="1"/>
</dbReference>
<feature type="compositionally biased region" description="Polar residues" evidence="1">
    <location>
        <begin position="209"/>
        <end position="220"/>
    </location>
</feature>
<sequence length="445" mass="48993">MEAQHNSPPCARPPPFSPDQLKFTGVVRPDAMEVDNTNDRSQRAASVLSGLSADDLEAAETLKSLQRDVHSPRLQPAPPNHVQTTSSFNGSETEPLLSLITSQYPLAASVINGSISVYKTAQQFTPGGEWTERNVGLPLARTTARISGVESGIRWALQPKKDNRNGQPMTPDIEKAYLEITPEGLLRQAEPGSREPLPAYNAGDRSPPYSEQQQVVLSREQQPDMGWRQQLVITTSGLGVAMSEDSIRSLKYCLGCLRLANERLGGAVQSLKDLLQQWDRRASQGSQAMSVSNLTNNEDERAITARIAAVKQEVLNTLKQVVNIVSTYAGGALPENARRLVHQHLVTLPQRFTIASRRASDEESHDAATNNANRALVLAQEGLDMMNQVSRVVNDTLVSAENWCEKLGRRRRQPEQQSTPHLAEKPEDRERSATVGQDADVKMEM</sequence>
<evidence type="ECO:0000313" key="3">
    <source>
        <dbReference type="Proteomes" id="UP001316803"/>
    </source>
</evidence>
<dbReference type="Pfam" id="PF08618">
    <property type="entry name" value="Opi1"/>
    <property type="match status" value="2"/>
</dbReference>
<name>A0AAN8EPC8_9EURO</name>
<dbReference type="GO" id="GO:0003714">
    <property type="term" value="F:transcription corepressor activity"/>
    <property type="evidence" value="ECO:0007669"/>
    <property type="project" value="InterPro"/>
</dbReference>
<feature type="region of interest" description="Disordered" evidence="1">
    <location>
        <begin position="70"/>
        <end position="90"/>
    </location>
</feature>
<dbReference type="AlphaFoldDB" id="A0AAN8EPC8"/>
<protein>
    <submittedName>
        <fullName evidence="2">Transcriptional regulator opi1</fullName>
    </submittedName>
</protein>
<feature type="region of interest" description="Disordered" evidence="1">
    <location>
        <begin position="407"/>
        <end position="445"/>
    </location>
</feature>
<dbReference type="InterPro" id="IPR013927">
    <property type="entry name" value="TF_Opi1_Ccg-8"/>
</dbReference>
<feature type="region of interest" description="Disordered" evidence="1">
    <location>
        <begin position="188"/>
        <end position="222"/>
    </location>
</feature>
<dbReference type="GO" id="GO:0005634">
    <property type="term" value="C:nucleus"/>
    <property type="evidence" value="ECO:0007669"/>
    <property type="project" value="TreeGrafter"/>
</dbReference>
<proteinExistence type="predicted"/>
<comment type="caution">
    <text evidence="2">The sequence shown here is derived from an EMBL/GenBank/DDBJ whole genome shotgun (WGS) entry which is preliminary data.</text>
</comment>
<dbReference type="GO" id="GO:0008654">
    <property type="term" value="P:phospholipid biosynthetic process"/>
    <property type="evidence" value="ECO:0007669"/>
    <property type="project" value="TreeGrafter"/>
</dbReference>
<dbReference type="PANTHER" id="PTHR38406:SF1">
    <property type="entry name" value="TRANSCRIPTIONAL REPRESSOR OPI1"/>
    <property type="match status" value="1"/>
</dbReference>
<dbReference type="EMBL" id="JAKLMC020000022">
    <property type="protein sequence ID" value="KAK5951121.1"/>
    <property type="molecule type" value="Genomic_DNA"/>
</dbReference>
<organism evidence="2 3">
    <name type="scientific">Knufia fluminis</name>
    <dbReference type="NCBI Taxonomy" id="191047"/>
    <lineage>
        <taxon>Eukaryota</taxon>
        <taxon>Fungi</taxon>
        <taxon>Dikarya</taxon>
        <taxon>Ascomycota</taxon>
        <taxon>Pezizomycotina</taxon>
        <taxon>Eurotiomycetes</taxon>
        <taxon>Chaetothyriomycetidae</taxon>
        <taxon>Chaetothyriales</taxon>
        <taxon>Trichomeriaceae</taxon>
        <taxon>Knufia</taxon>
    </lineage>
</organism>
<feature type="region of interest" description="Disordered" evidence="1">
    <location>
        <begin position="1"/>
        <end position="22"/>
    </location>
</feature>
<reference evidence="2 3" key="1">
    <citation type="submission" date="2022-12" db="EMBL/GenBank/DDBJ databases">
        <title>Genomic features and morphological characterization of a novel Knufia sp. strain isolated from spacecraft assembly facility.</title>
        <authorList>
            <person name="Teixeira M."/>
            <person name="Chander A.M."/>
            <person name="Stajich J.E."/>
            <person name="Venkateswaran K."/>
        </authorList>
    </citation>
    <scope>NUCLEOTIDE SEQUENCE [LARGE SCALE GENOMIC DNA]</scope>
    <source>
        <strain evidence="2 3">FJI-L2-BK-P2</strain>
    </source>
</reference>
<evidence type="ECO:0000313" key="2">
    <source>
        <dbReference type="EMBL" id="KAK5951121.1"/>
    </source>
</evidence>
<feature type="compositionally biased region" description="Polar residues" evidence="1">
    <location>
        <begin position="81"/>
        <end position="90"/>
    </location>
</feature>
<feature type="compositionally biased region" description="Basic and acidic residues" evidence="1">
    <location>
        <begin position="422"/>
        <end position="432"/>
    </location>
</feature>
<dbReference type="GO" id="GO:0005783">
    <property type="term" value="C:endoplasmic reticulum"/>
    <property type="evidence" value="ECO:0007669"/>
    <property type="project" value="TreeGrafter"/>
</dbReference>
<gene>
    <name evidence="2" type="primary">OPI1</name>
    <name evidence="2" type="ORF">OHC33_007874</name>
</gene>
<accession>A0AAN8EPC8</accession>
<keyword evidence="3" id="KW-1185">Reference proteome</keyword>
<evidence type="ECO:0000256" key="1">
    <source>
        <dbReference type="SAM" id="MobiDB-lite"/>
    </source>
</evidence>
<dbReference type="GO" id="GO:0030968">
    <property type="term" value="P:endoplasmic reticulum unfolded protein response"/>
    <property type="evidence" value="ECO:0007669"/>
    <property type="project" value="TreeGrafter"/>
</dbReference>
<dbReference type="GO" id="GO:0006357">
    <property type="term" value="P:regulation of transcription by RNA polymerase II"/>
    <property type="evidence" value="ECO:0007669"/>
    <property type="project" value="TreeGrafter"/>
</dbReference>